<name>A0A0F3GXY2_9BACT</name>
<dbReference type="GO" id="GO:0016757">
    <property type="term" value="F:glycosyltransferase activity"/>
    <property type="evidence" value="ECO:0007669"/>
    <property type="project" value="UniProtKB-KW"/>
</dbReference>
<keyword evidence="7" id="KW-1185">Reference proteome</keyword>
<dbReference type="SUPFAM" id="SSF53448">
    <property type="entry name" value="Nucleotide-diphospho-sugar transferases"/>
    <property type="match status" value="1"/>
</dbReference>
<keyword evidence="4" id="KW-1133">Transmembrane helix</keyword>
<dbReference type="Pfam" id="PF00535">
    <property type="entry name" value="Glycos_transf_2"/>
    <property type="match status" value="1"/>
</dbReference>
<dbReference type="Gene3D" id="3.90.550.10">
    <property type="entry name" value="Spore Coat Polysaccharide Biosynthesis Protein SpsA, Chain A"/>
    <property type="match status" value="1"/>
</dbReference>
<reference evidence="6 7" key="1">
    <citation type="submission" date="2015-02" db="EMBL/GenBank/DDBJ databases">
        <title>Single-cell genomics of uncultivated deep-branching MTB reveals a conserved set of magnetosome genes.</title>
        <authorList>
            <person name="Kolinko S."/>
            <person name="Richter M."/>
            <person name="Glockner F.O."/>
            <person name="Brachmann A."/>
            <person name="Schuler D."/>
        </authorList>
    </citation>
    <scope>NUCLEOTIDE SEQUENCE [LARGE SCALE GENOMIC DNA]</scope>
    <source>
        <strain evidence="6">TM-1</strain>
    </source>
</reference>
<keyword evidence="4" id="KW-0472">Membrane</keyword>
<feature type="domain" description="Glycosyltransferase 2-like" evidence="5">
    <location>
        <begin position="7"/>
        <end position="118"/>
    </location>
</feature>
<keyword evidence="2" id="KW-0328">Glycosyltransferase</keyword>
<evidence type="ECO:0000256" key="1">
    <source>
        <dbReference type="ARBA" id="ARBA00006739"/>
    </source>
</evidence>
<comment type="similarity">
    <text evidence="1">Belongs to the glycosyltransferase 2 family.</text>
</comment>
<comment type="caution">
    <text evidence="6">The sequence shown here is derived from an EMBL/GenBank/DDBJ whole genome shotgun (WGS) entry which is preliminary data.</text>
</comment>
<feature type="transmembrane region" description="Helical" evidence="4">
    <location>
        <begin position="240"/>
        <end position="262"/>
    </location>
</feature>
<gene>
    <name evidence="6" type="ORF">MBAV_001093</name>
</gene>
<evidence type="ECO:0000313" key="7">
    <source>
        <dbReference type="Proteomes" id="UP000033423"/>
    </source>
</evidence>
<dbReference type="InterPro" id="IPR001173">
    <property type="entry name" value="Glyco_trans_2-like"/>
</dbReference>
<proteinExistence type="inferred from homology"/>
<evidence type="ECO:0000256" key="2">
    <source>
        <dbReference type="ARBA" id="ARBA00022676"/>
    </source>
</evidence>
<dbReference type="PANTHER" id="PTHR43630">
    <property type="entry name" value="POLY-BETA-1,6-N-ACETYL-D-GLUCOSAMINE SYNTHASE"/>
    <property type="match status" value="1"/>
</dbReference>
<accession>A0A0F3GXY2</accession>
<organism evidence="6 7">
    <name type="scientific">Candidatus Magnetobacterium bavaricum</name>
    <dbReference type="NCBI Taxonomy" id="29290"/>
    <lineage>
        <taxon>Bacteria</taxon>
        <taxon>Pseudomonadati</taxon>
        <taxon>Nitrospirota</taxon>
        <taxon>Thermodesulfovibrionia</taxon>
        <taxon>Thermodesulfovibrionales</taxon>
        <taxon>Candidatus Magnetobacteriaceae</taxon>
        <taxon>Candidatus Magnetobacterium</taxon>
    </lineage>
</organism>
<protein>
    <submittedName>
        <fullName evidence="6">Glycosyl transferase family 2</fullName>
        <ecNumber evidence="6">2.-.-.-</ecNumber>
    </submittedName>
</protein>
<evidence type="ECO:0000313" key="6">
    <source>
        <dbReference type="EMBL" id="KJU86712.1"/>
    </source>
</evidence>
<feature type="transmembrane region" description="Helical" evidence="4">
    <location>
        <begin position="268"/>
        <end position="288"/>
    </location>
</feature>
<evidence type="ECO:0000259" key="5">
    <source>
        <dbReference type="Pfam" id="PF00535"/>
    </source>
</evidence>
<evidence type="ECO:0000256" key="3">
    <source>
        <dbReference type="ARBA" id="ARBA00022679"/>
    </source>
</evidence>
<dbReference type="AlphaFoldDB" id="A0A0F3GXY2"/>
<keyword evidence="3 6" id="KW-0808">Transferase</keyword>
<dbReference type="PANTHER" id="PTHR43630:SF1">
    <property type="entry name" value="POLY-BETA-1,6-N-ACETYL-D-GLUCOSAMINE SYNTHASE"/>
    <property type="match status" value="1"/>
</dbReference>
<dbReference type="Proteomes" id="UP000033423">
    <property type="component" value="Unassembled WGS sequence"/>
</dbReference>
<evidence type="ECO:0000256" key="4">
    <source>
        <dbReference type="SAM" id="Phobius"/>
    </source>
</evidence>
<keyword evidence="4" id="KW-0812">Transmembrane</keyword>
<dbReference type="InterPro" id="IPR029044">
    <property type="entry name" value="Nucleotide-diphossugar_trans"/>
</dbReference>
<dbReference type="EMBL" id="LACI01000486">
    <property type="protein sequence ID" value="KJU86712.1"/>
    <property type="molecule type" value="Genomic_DNA"/>
</dbReference>
<dbReference type="EC" id="2.-.-.-" evidence="6"/>
<sequence length="322" mass="36693">MKIAITIGVYNEEENIGRLLDSLLNQTKKPDEIIIVDDGSVDRTGEIIKSYADRYSIVRYMYQENAGPATARNRAWKSTEADICVFTDGDCIATANWLEELLKPFSDETVAATGGTYETLNASNALAAFIGLEIDWKYMHVQGDIDVHGAYNLAVRRHILEKIGGFKEKYKKPSAEDWDLTYMISDISRIVYVSTAVVGHYHPEDFPGYMKNQVMRAYDRVQLYRDHANRKQGDTYTGKIIKYQILASGAFLPSLVFVYPFFPYSVVIPLLLFSFMLFTAFIPFGYYIRRDVRVALLSIPVHVCRNFAWLTGLIKGYIKYGI</sequence>